<protein>
    <recommendedName>
        <fullName evidence="2">Bromo domain-containing protein</fullName>
    </recommendedName>
</protein>
<dbReference type="GO" id="GO:0003682">
    <property type="term" value="F:chromatin binding"/>
    <property type="evidence" value="ECO:0000318"/>
    <property type="project" value="GO_Central"/>
</dbReference>
<reference evidence="3" key="2">
    <citation type="journal article" date="2007" name="Science">
        <title>Draft genome sequence of the sexually transmitted pathogen Trichomonas vaginalis.</title>
        <authorList>
            <person name="Carlton J.M."/>
            <person name="Hirt R.P."/>
            <person name="Silva J.C."/>
            <person name="Delcher A.L."/>
            <person name="Schatz M."/>
            <person name="Zhao Q."/>
            <person name="Wortman J.R."/>
            <person name="Bidwell S.L."/>
            <person name="Alsmark U.C.M."/>
            <person name="Besteiro S."/>
            <person name="Sicheritz-Ponten T."/>
            <person name="Noel C.J."/>
            <person name="Dacks J.B."/>
            <person name="Foster P.G."/>
            <person name="Simillion C."/>
            <person name="Van de Peer Y."/>
            <person name="Miranda-Saavedra D."/>
            <person name="Barton G.J."/>
            <person name="Westrop G.D."/>
            <person name="Mueller S."/>
            <person name="Dessi D."/>
            <person name="Fiori P.L."/>
            <person name="Ren Q."/>
            <person name="Paulsen I."/>
            <person name="Zhang H."/>
            <person name="Bastida-Corcuera F.D."/>
            <person name="Simoes-Barbosa A."/>
            <person name="Brown M.T."/>
            <person name="Hayes R.D."/>
            <person name="Mukherjee M."/>
            <person name="Okumura C.Y."/>
            <person name="Schneider R."/>
            <person name="Smith A.J."/>
            <person name="Vanacova S."/>
            <person name="Villalvazo M."/>
            <person name="Haas B.J."/>
            <person name="Pertea M."/>
            <person name="Feldblyum T.V."/>
            <person name="Utterback T.R."/>
            <person name="Shu C.L."/>
            <person name="Osoegawa K."/>
            <person name="de Jong P.J."/>
            <person name="Hrdy I."/>
            <person name="Horvathova L."/>
            <person name="Zubacova Z."/>
            <person name="Dolezal P."/>
            <person name="Malik S.B."/>
            <person name="Logsdon J.M. Jr."/>
            <person name="Henze K."/>
            <person name="Gupta A."/>
            <person name="Wang C.C."/>
            <person name="Dunne R.L."/>
            <person name="Upcroft J.A."/>
            <person name="Upcroft P."/>
            <person name="White O."/>
            <person name="Salzberg S.L."/>
            <person name="Tang P."/>
            <person name="Chiu C.-H."/>
            <person name="Lee Y.-S."/>
            <person name="Embley T.M."/>
            <person name="Coombs G.H."/>
            <person name="Mottram J.C."/>
            <person name="Tachezy J."/>
            <person name="Fraser-Liggett C.M."/>
            <person name="Johnson P.J."/>
        </authorList>
    </citation>
    <scope>NUCLEOTIDE SEQUENCE [LARGE SCALE GENOMIC DNA]</scope>
    <source>
        <strain evidence="3">G3</strain>
    </source>
</reference>
<gene>
    <name evidence="3" type="ORF">TVAG_131150</name>
</gene>
<dbReference type="SMR" id="A2EPN8"/>
<dbReference type="GO" id="GO:0006357">
    <property type="term" value="P:regulation of transcription by RNA polymerase II"/>
    <property type="evidence" value="ECO:0000318"/>
    <property type="project" value="GO_Central"/>
</dbReference>
<dbReference type="GO" id="GO:0005634">
    <property type="term" value="C:nucleus"/>
    <property type="evidence" value="ECO:0000318"/>
    <property type="project" value="GO_Central"/>
</dbReference>
<dbReference type="InterPro" id="IPR001487">
    <property type="entry name" value="Bromodomain"/>
</dbReference>
<dbReference type="InParanoid" id="A2EPN8"/>
<keyword evidence="4" id="KW-1185">Reference proteome</keyword>
<evidence type="ECO:0000259" key="2">
    <source>
        <dbReference type="Pfam" id="PF00439"/>
    </source>
</evidence>
<dbReference type="KEGG" id="tva:4763247"/>
<keyword evidence="1" id="KW-0103">Bromodomain</keyword>
<dbReference type="VEuPathDB" id="TrichDB:TVAG_131150"/>
<evidence type="ECO:0000256" key="1">
    <source>
        <dbReference type="ARBA" id="ARBA00023117"/>
    </source>
</evidence>
<proteinExistence type="predicted"/>
<evidence type="ECO:0000313" key="3">
    <source>
        <dbReference type="EMBL" id="EAY05381.1"/>
    </source>
</evidence>
<dbReference type="Gene3D" id="1.20.920.10">
    <property type="entry name" value="Bromodomain-like"/>
    <property type="match status" value="1"/>
</dbReference>
<dbReference type="OrthoDB" id="21449at2759"/>
<dbReference type="RefSeq" id="XP_001317604.1">
    <property type="nucleotide sequence ID" value="XM_001317569.1"/>
</dbReference>
<dbReference type="GO" id="GO:0004674">
    <property type="term" value="F:protein serine/threonine kinase activity"/>
    <property type="evidence" value="ECO:0000318"/>
    <property type="project" value="GO_Central"/>
</dbReference>
<dbReference type="GO" id="GO:0042393">
    <property type="term" value="F:histone binding"/>
    <property type="evidence" value="ECO:0000318"/>
    <property type="project" value="GO_Central"/>
</dbReference>
<name>A2EPN8_TRIV3</name>
<organism evidence="3 4">
    <name type="scientific">Trichomonas vaginalis (strain ATCC PRA-98 / G3)</name>
    <dbReference type="NCBI Taxonomy" id="412133"/>
    <lineage>
        <taxon>Eukaryota</taxon>
        <taxon>Metamonada</taxon>
        <taxon>Parabasalia</taxon>
        <taxon>Trichomonadida</taxon>
        <taxon>Trichomonadidae</taxon>
        <taxon>Trichomonas</taxon>
    </lineage>
</organism>
<dbReference type="EMBL" id="DS113450">
    <property type="protein sequence ID" value="EAY05381.1"/>
    <property type="molecule type" value="Genomic_DNA"/>
</dbReference>
<dbReference type="SUPFAM" id="SSF47370">
    <property type="entry name" value="Bromodomain"/>
    <property type="match status" value="1"/>
</dbReference>
<dbReference type="InterPro" id="IPR036427">
    <property type="entry name" value="Bromodomain-like_sf"/>
</dbReference>
<dbReference type="Pfam" id="PF00439">
    <property type="entry name" value="Bromodomain"/>
    <property type="match status" value="1"/>
</dbReference>
<reference evidence="3" key="1">
    <citation type="submission" date="2006-10" db="EMBL/GenBank/DDBJ databases">
        <authorList>
            <person name="Amadeo P."/>
            <person name="Zhao Q."/>
            <person name="Wortman J."/>
            <person name="Fraser-Liggett C."/>
            <person name="Carlton J."/>
        </authorList>
    </citation>
    <scope>NUCLEOTIDE SEQUENCE</scope>
    <source>
        <strain evidence="3">G3</strain>
    </source>
</reference>
<feature type="domain" description="Bromo" evidence="2">
    <location>
        <begin position="37"/>
        <end position="75"/>
    </location>
</feature>
<accession>A2EPN8</accession>
<dbReference type="GO" id="GO:0000785">
    <property type="term" value="C:chromatin"/>
    <property type="evidence" value="ECO:0000318"/>
    <property type="project" value="GO_Central"/>
</dbReference>
<dbReference type="AlphaFoldDB" id="A2EPN8"/>
<dbReference type="Proteomes" id="UP000001542">
    <property type="component" value="Unassembled WGS sequence"/>
</dbReference>
<evidence type="ECO:0000313" key="4">
    <source>
        <dbReference type="Proteomes" id="UP000001542"/>
    </source>
</evidence>
<dbReference type="GO" id="GO:0006338">
    <property type="term" value="P:chromatin remodeling"/>
    <property type="evidence" value="ECO:0000318"/>
    <property type="project" value="GO_Central"/>
</dbReference>
<dbReference type="VEuPathDB" id="TrichDB:TVAGG3_0603340"/>
<sequence>MMNSQHKLIADEIINELYKHPITTSLRKIPAGNGSAIDLDTIKQKLKQDKYQNLASVFNDLETVWAELVKRNGDDVSSKIASECRKILGKLRNKYDISELPQWCNVVYKVRGLLTNVMTQPPETITQNIPSIGKARPIKPSKSGMSEREMYNFLQASDMIKKDEDHREMIRIVNELQPDIDCSTQDVNVNINELNAETAEALKNYMRTALEKQGLRYPE</sequence>